<dbReference type="AlphaFoldDB" id="A0A5C1HVJ1"/>
<dbReference type="GO" id="GO:0016787">
    <property type="term" value="F:hydrolase activity"/>
    <property type="evidence" value="ECO:0007669"/>
    <property type="project" value="UniProtKB-KW"/>
</dbReference>
<dbReference type="GO" id="GO:0004519">
    <property type="term" value="F:endonuclease activity"/>
    <property type="evidence" value="ECO:0007669"/>
    <property type="project" value="UniProtKB-KW"/>
</dbReference>
<dbReference type="InterPro" id="IPR004603">
    <property type="entry name" value="DNA_mismatch_endonuc_vsr"/>
</dbReference>
<evidence type="ECO:0000313" key="8">
    <source>
        <dbReference type="Proteomes" id="UP000251402"/>
    </source>
</evidence>
<accession>A0A5C1HVJ1</accession>
<keyword evidence="3" id="KW-0227">DNA damage</keyword>
<comment type="similarity">
    <text evidence="6">Belongs to the Vsr family.</text>
</comment>
<dbReference type="CDD" id="cd00221">
    <property type="entry name" value="Vsr"/>
    <property type="match status" value="1"/>
</dbReference>
<proteinExistence type="inferred from homology"/>
<protein>
    <submittedName>
        <fullName evidence="7">Very short patch repair endonuclease</fullName>
    </submittedName>
</protein>
<evidence type="ECO:0000256" key="5">
    <source>
        <dbReference type="ARBA" id="ARBA00023204"/>
    </source>
</evidence>
<keyword evidence="2 7" id="KW-0255">Endonuclease</keyword>
<name>A0A5C1HVJ1_9SPHI</name>
<dbReference type="REBASE" id="370204">
    <property type="entry name" value="V.MruP1ORF3290P"/>
</dbReference>
<sequence length="223" mass="25936">MVRNNTYIRRLVLPEPRTIMTKEDLIFIPRRLLNKPGQQAVVVILKHGGPAGRGKQQNGMMKQRRSTNLMNKVMASIEDKPYLRDGRAPLPTNAFTSKVMRGNKAKDTMPELLLRQALYAEGLRGYRLNLRSVPGRPDIAFRKKKIAIFVHGCFWHRCPLCGPKLPKSNVSFWSQKFERNQQRDREKTEQLVEMGWQVLTIWECQLKINMKDVVRTIKDLLLK</sequence>
<keyword evidence="4" id="KW-0378">Hydrolase</keyword>
<evidence type="ECO:0000256" key="3">
    <source>
        <dbReference type="ARBA" id="ARBA00022763"/>
    </source>
</evidence>
<dbReference type="Proteomes" id="UP000251402">
    <property type="component" value="Chromosome"/>
</dbReference>
<reference evidence="7" key="1">
    <citation type="submission" date="2019-08" db="EMBL/GenBank/DDBJ databases">
        <title>Comparative genome analysis confer to the adaptation heavy metal polluted environment.</title>
        <authorList>
            <person name="Li Y."/>
        </authorList>
    </citation>
    <scope>NUCLEOTIDE SEQUENCE [LARGE SCALE GENOMIC DNA]</scope>
    <source>
        <strain evidence="7">P1</strain>
    </source>
</reference>
<keyword evidence="1" id="KW-0540">Nuclease</keyword>
<dbReference type="GO" id="GO:0006298">
    <property type="term" value="P:mismatch repair"/>
    <property type="evidence" value="ECO:0007669"/>
    <property type="project" value="InterPro"/>
</dbReference>
<dbReference type="InterPro" id="IPR011335">
    <property type="entry name" value="Restrct_endonuc-II-like"/>
</dbReference>
<evidence type="ECO:0000256" key="2">
    <source>
        <dbReference type="ARBA" id="ARBA00022759"/>
    </source>
</evidence>
<keyword evidence="5" id="KW-0234">DNA repair</keyword>
<dbReference type="SUPFAM" id="SSF52980">
    <property type="entry name" value="Restriction endonuclease-like"/>
    <property type="match status" value="1"/>
</dbReference>
<dbReference type="Gene3D" id="3.40.960.10">
    <property type="entry name" value="VSR Endonuclease"/>
    <property type="match status" value="1"/>
</dbReference>
<gene>
    <name evidence="7" type="ORF">DEO27_003295</name>
</gene>
<dbReference type="KEGG" id="mrub:DEO27_003295"/>
<keyword evidence="8" id="KW-1185">Reference proteome</keyword>
<organism evidence="7 8">
    <name type="scientific">Mucilaginibacter rubeus</name>
    <dbReference type="NCBI Taxonomy" id="2027860"/>
    <lineage>
        <taxon>Bacteria</taxon>
        <taxon>Pseudomonadati</taxon>
        <taxon>Bacteroidota</taxon>
        <taxon>Sphingobacteriia</taxon>
        <taxon>Sphingobacteriales</taxon>
        <taxon>Sphingobacteriaceae</taxon>
        <taxon>Mucilaginibacter</taxon>
    </lineage>
</organism>
<evidence type="ECO:0000256" key="1">
    <source>
        <dbReference type="ARBA" id="ARBA00022722"/>
    </source>
</evidence>
<dbReference type="Pfam" id="PF03852">
    <property type="entry name" value="Vsr"/>
    <property type="match status" value="1"/>
</dbReference>
<evidence type="ECO:0000256" key="4">
    <source>
        <dbReference type="ARBA" id="ARBA00022801"/>
    </source>
</evidence>
<dbReference type="NCBIfam" id="TIGR00632">
    <property type="entry name" value="vsr"/>
    <property type="match status" value="1"/>
</dbReference>
<dbReference type="EMBL" id="CP043450">
    <property type="protein sequence ID" value="QEM09081.1"/>
    <property type="molecule type" value="Genomic_DNA"/>
</dbReference>
<dbReference type="OrthoDB" id="9801520at2"/>
<evidence type="ECO:0000256" key="6">
    <source>
        <dbReference type="ARBA" id="ARBA00029466"/>
    </source>
</evidence>
<evidence type="ECO:0000313" key="7">
    <source>
        <dbReference type="EMBL" id="QEM09081.1"/>
    </source>
</evidence>